<feature type="transmembrane region" description="Helical" evidence="8">
    <location>
        <begin position="342"/>
        <end position="364"/>
    </location>
</feature>
<reference evidence="10 11" key="1">
    <citation type="submission" date="2020-06" db="EMBL/GenBank/DDBJ databases">
        <title>Actinokineospora xiongansis sp. nov., isolated from soil of Baiyangdian.</title>
        <authorList>
            <person name="Zhang X."/>
        </authorList>
    </citation>
    <scope>NUCLEOTIDE SEQUENCE [LARGE SCALE GENOMIC DNA]</scope>
    <source>
        <strain evidence="10 11">HBU206404</strain>
    </source>
</reference>
<evidence type="ECO:0000313" key="11">
    <source>
        <dbReference type="Proteomes" id="UP000734823"/>
    </source>
</evidence>
<evidence type="ECO:0000256" key="5">
    <source>
        <dbReference type="ARBA" id="ARBA00022692"/>
    </source>
</evidence>
<sequence length="440" mass="46591">MPGDRWVRLVGWWDRHARAIVLAAVAGAVLLAGGFALAVGDALRFQDEREYVALARSVASGHGYVLTEYSVAVRPPGLAYRPPGLPFLLAPVSLLTDGSIVAMRFVGVAALGVSVWLASLLGRRIHSPAAGALAAVGVAAYPLFVFTATTLYPQIPAMALLLGFLESAFRAVDESRRGRWVAAAGLTGGLLALTLPVFALAVPLTVVWLAWSHRRALGRAARNRALAGVLLLAITLACVWTVRNAVVLGAFVPASTNGGVNLLLGNSERVTARTGSAGDIGPYYAVVLDDGLDEVEADRFYTVSAWEWVRGHPGDAARLYVEKVARAFAYADALSTEYRPGVLTSLLSALTFYPVLGLAVLRVLLARRRLGAEEKLLLGLVVMLVAVLAVYFIRIRLRLPLDALLIVVAASGALSLARGSVHANHGRGQTGSAVRVPDDD</sequence>
<dbReference type="PANTHER" id="PTHR33908">
    <property type="entry name" value="MANNOSYLTRANSFERASE YKCB-RELATED"/>
    <property type="match status" value="1"/>
</dbReference>
<keyword evidence="7 8" id="KW-0472">Membrane</keyword>
<keyword evidence="5 8" id="KW-0812">Transmembrane</keyword>
<evidence type="ECO:0000259" key="9">
    <source>
        <dbReference type="Pfam" id="PF13231"/>
    </source>
</evidence>
<feature type="transmembrane region" description="Helical" evidence="8">
    <location>
        <begin position="399"/>
        <end position="417"/>
    </location>
</feature>
<keyword evidence="3" id="KW-0328">Glycosyltransferase</keyword>
<evidence type="ECO:0000256" key="2">
    <source>
        <dbReference type="ARBA" id="ARBA00022475"/>
    </source>
</evidence>
<feature type="transmembrane region" description="Helical" evidence="8">
    <location>
        <begin position="223"/>
        <end position="242"/>
    </location>
</feature>
<evidence type="ECO:0000256" key="6">
    <source>
        <dbReference type="ARBA" id="ARBA00022989"/>
    </source>
</evidence>
<gene>
    <name evidence="10" type="ORF">GPZ80_12540</name>
</gene>
<protein>
    <submittedName>
        <fullName evidence="10">Glycosyltransferase family 39 protein</fullName>
    </submittedName>
</protein>
<evidence type="ECO:0000256" key="8">
    <source>
        <dbReference type="SAM" id="Phobius"/>
    </source>
</evidence>
<keyword evidence="6 8" id="KW-1133">Transmembrane helix</keyword>
<evidence type="ECO:0000256" key="4">
    <source>
        <dbReference type="ARBA" id="ARBA00022679"/>
    </source>
</evidence>
<evidence type="ECO:0000256" key="3">
    <source>
        <dbReference type="ARBA" id="ARBA00022676"/>
    </source>
</evidence>
<feature type="domain" description="Glycosyltransferase RgtA/B/C/D-like" evidence="9">
    <location>
        <begin position="81"/>
        <end position="236"/>
    </location>
</feature>
<dbReference type="PANTHER" id="PTHR33908:SF11">
    <property type="entry name" value="MEMBRANE PROTEIN"/>
    <property type="match status" value="1"/>
</dbReference>
<keyword evidence="2" id="KW-1003">Cell membrane</keyword>
<accession>A0ABR7L6R7</accession>
<keyword evidence="4" id="KW-0808">Transferase</keyword>
<dbReference type="Proteomes" id="UP000734823">
    <property type="component" value="Unassembled WGS sequence"/>
</dbReference>
<dbReference type="InterPro" id="IPR038731">
    <property type="entry name" value="RgtA/B/C-like"/>
</dbReference>
<feature type="transmembrane region" description="Helical" evidence="8">
    <location>
        <begin position="180"/>
        <end position="211"/>
    </location>
</feature>
<name>A0ABR7L6R7_9PSEU</name>
<feature type="transmembrane region" description="Helical" evidence="8">
    <location>
        <begin position="133"/>
        <end position="155"/>
    </location>
</feature>
<comment type="caution">
    <text evidence="10">The sequence shown here is derived from an EMBL/GenBank/DDBJ whole genome shotgun (WGS) entry which is preliminary data.</text>
</comment>
<feature type="transmembrane region" description="Helical" evidence="8">
    <location>
        <begin position="101"/>
        <end position="121"/>
    </location>
</feature>
<proteinExistence type="predicted"/>
<dbReference type="RefSeq" id="WP_187220504.1">
    <property type="nucleotide sequence ID" value="NZ_JABVED010000006.1"/>
</dbReference>
<evidence type="ECO:0000256" key="1">
    <source>
        <dbReference type="ARBA" id="ARBA00004651"/>
    </source>
</evidence>
<dbReference type="InterPro" id="IPR050297">
    <property type="entry name" value="LipidA_mod_glycosyltrf_83"/>
</dbReference>
<organism evidence="10 11">
    <name type="scientific">Actinokineospora xionganensis</name>
    <dbReference type="NCBI Taxonomy" id="2684470"/>
    <lineage>
        <taxon>Bacteria</taxon>
        <taxon>Bacillati</taxon>
        <taxon>Actinomycetota</taxon>
        <taxon>Actinomycetes</taxon>
        <taxon>Pseudonocardiales</taxon>
        <taxon>Pseudonocardiaceae</taxon>
        <taxon>Actinokineospora</taxon>
    </lineage>
</organism>
<dbReference type="EMBL" id="JABVED010000006">
    <property type="protein sequence ID" value="MBC6447997.1"/>
    <property type="molecule type" value="Genomic_DNA"/>
</dbReference>
<feature type="transmembrane region" description="Helical" evidence="8">
    <location>
        <begin position="20"/>
        <end position="39"/>
    </location>
</feature>
<evidence type="ECO:0000313" key="10">
    <source>
        <dbReference type="EMBL" id="MBC6447997.1"/>
    </source>
</evidence>
<feature type="transmembrane region" description="Helical" evidence="8">
    <location>
        <begin position="376"/>
        <end position="393"/>
    </location>
</feature>
<keyword evidence="11" id="KW-1185">Reference proteome</keyword>
<comment type="subcellular location">
    <subcellularLocation>
        <location evidence="1">Cell membrane</location>
        <topology evidence="1">Multi-pass membrane protein</topology>
    </subcellularLocation>
</comment>
<evidence type="ECO:0000256" key="7">
    <source>
        <dbReference type="ARBA" id="ARBA00023136"/>
    </source>
</evidence>
<dbReference type="Pfam" id="PF13231">
    <property type="entry name" value="PMT_2"/>
    <property type="match status" value="1"/>
</dbReference>